<sequence>MGVEAQTLPVGVEQLDHYRVADLMSGTLLTAYEGWSVKRLAAFFVRHDISAAPVVASDEELVGVVSQSDVVRFESRSPTDDEIQRLIRQYCGPYSAELTPQEVTHLKEKASETCTVNSIMTPQVISVEASEFAGKACATMLEKNIHRLFVTENGRLIGVLTAMDCLRKLVE</sequence>
<dbReference type="Proteomes" id="UP001169760">
    <property type="component" value="Unassembled WGS sequence"/>
</dbReference>
<protein>
    <submittedName>
        <fullName evidence="4">CBS domain-containing protein</fullName>
    </submittedName>
</protein>
<accession>A0AAW7XAP8</accession>
<evidence type="ECO:0000259" key="3">
    <source>
        <dbReference type="PROSITE" id="PS51371"/>
    </source>
</evidence>
<dbReference type="PANTHER" id="PTHR43080">
    <property type="entry name" value="CBS DOMAIN-CONTAINING PROTEIN CBSX3, MITOCHONDRIAL"/>
    <property type="match status" value="1"/>
</dbReference>
<feature type="domain" description="CBS" evidence="3">
    <location>
        <begin position="120"/>
        <end position="171"/>
    </location>
</feature>
<dbReference type="Pfam" id="PF00571">
    <property type="entry name" value="CBS"/>
    <property type="match status" value="2"/>
</dbReference>
<feature type="domain" description="CBS" evidence="3">
    <location>
        <begin position="24"/>
        <end position="82"/>
    </location>
</feature>
<organism evidence="4 5">
    <name type="scientific">Saccharophagus degradans</name>
    <dbReference type="NCBI Taxonomy" id="86304"/>
    <lineage>
        <taxon>Bacteria</taxon>
        <taxon>Pseudomonadati</taxon>
        <taxon>Pseudomonadota</taxon>
        <taxon>Gammaproteobacteria</taxon>
        <taxon>Cellvibrionales</taxon>
        <taxon>Cellvibrionaceae</taxon>
        <taxon>Saccharophagus</taxon>
    </lineage>
</organism>
<evidence type="ECO:0000256" key="2">
    <source>
        <dbReference type="PROSITE-ProRule" id="PRU00703"/>
    </source>
</evidence>
<keyword evidence="1 2" id="KW-0129">CBS domain</keyword>
<dbReference type="SUPFAM" id="SSF54631">
    <property type="entry name" value="CBS-domain pair"/>
    <property type="match status" value="1"/>
</dbReference>
<dbReference type="InterPro" id="IPR046342">
    <property type="entry name" value="CBS_dom_sf"/>
</dbReference>
<dbReference type="AlphaFoldDB" id="A0AAW7XAP8"/>
<dbReference type="PANTHER" id="PTHR43080:SF2">
    <property type="entry name" value="CBS DOMAIN-CONTAINING PROTEIN"/>
    <property type="match status" value="1"/>
</dbReference>
<comment type="caution">
    <text evidence="4">The sequence shown here is derived from an EMBL/GenBank/DDBJ whole genome shotgun (WGS) entry which is preliminary data.</text>
</comment>
<dbReference type="RefSeq" id="WP_280947846.1">
    <property type="nucleotide sequence ID" value="NZ_CP123764.1"/>
</dbReference>
<dbReference type="InterPro" id="IPR051257">
    <property type="entry name" value="Diverse_CBS-Domain"/>
</dbReference>
<reference evidence="4" key="1">
    <citation type="submission" date="2023-07" db="EMBL/GenBank/DDBJ databases">
        <title>Genome content predicts the carbon catabolic preferences of heterotrophic bacteria.</title>
        <authorList>
            <person name="Gralka M."/>
        </authorList>
    </citation>
    <scope>NUCLEOTIDE SEQUENCE</scope>
    <source>
        <strain evidence="4">I3M17_2</strain>
    </source>
</reference>
<dbReference type="InterPro" id="IPR000644">
    <property type="entry name" value="CBS_dom"/>
</dbReference>
<evidence type="ECO:0000313" key="4">
    <source>
        <dbReference type="EMBL" id="MDO6424675.1"/>
    </source>
</evidence>
<dbReference type="Gene3D" id="3.10.580.10">
    <property type="entry name" value="CBS-domain"/>
    <property type="match status" value="1"/>
</dbReference>
<name>A0AAW7XAP8_9GAMM</name>
<proteinExistence type="predicted"/>
<dbReference type="SMART" id="SM00116">
    <property type="entry name" value="CBS"/>
    <property type="match status" value="2"/>
</dbReference>
<evidence type="ECO:0000313" key="5">
    <source>
        <dbReference type="Proteomes" id="UP001169760"/>
    </source>
</evidence>
<dbReference type="PROSITE" id="PS51371">
    <property type="entry name" value="CBS"/>
    <property type="match status" value="2"/>
</dbReference>
<dbReference type="EMBL" id="JAUOPB010000016">
    <property type="protein sequence ID" value="MDO6424675.1"/>
    <property type="molecule type" value="Genomic_DNA"/>
</dbReference>
<gene>
    <name evidence="4" type="ORF">Q4521_19455</name>
</gene>
<evidence type="ECO:0000256" key="1">
    <source>
        <dbReference type="ARBA" id="ARBA00023122"/>
    </source>
</evidence>